<evidence type="ECO:0000259" key="1">
    <source>
        <dbReference type="Pfam" id="PF08924"/>
    </source>
</evidence>
<dbReference type="RefSeq" id="WP_143924339.1">
    <property type="nucleotide sequence ID" value="NZ_VLTK01000017.1"/>
</dbReference>
<dbReference type="Gene3D" id="3.20.20.80">
    <property type="entry name" value="Glycosidases"/>
    <property type="match status" value="1"/>
</dbReference>
<dbReference type="OrthoDB" id="1795295at2"/>
<reference evidence="2 3" key="1">
    <citation type="submission" date="2019-07" db="EMBL/GenBank/DDBJ databases">
        <title>Draft genome sequence of Brevibacterium aurantiacum XU54 isolated from Xinjiang China.</title>
        <authorList>
            <person name="Xu X."/>
        </authorList>
    </citation>
    <scope>NUCLEOTIDE SEQUENCE [LARGE SCALE GENOMIC DNA]</scope>
    <source>
        <strain evidence="2 3">XU54</strain>
    </source>
</reference>
<feature type="domain" description="Rv2525c-like glycoside hydrolase-like" evidence="1">
    <location>
        <begin position="335"/>
        <end position="426"/>
    </location>
</feature>
<dbReference type="InterPro" id="IPR015020">
    <property type="entry name" value="Rv2525c-like_Glyco_Hydro-like"/>
</dbReference>
<dbReference type="Proteomes" id="UP000316406">
    <property type="component" value="Unassembled WGS sequence"/>
</dbReference>
<keyword evidence="3" id="KW-1185">Reference proteome</keyword>
<protein>
    <recommendedName>
        <fullName evidence="1">Rv2525c-like glycoside hydrolase-like domain-containing protein</fullName>
    </recommendedName>
</protein>
<dbReference type="Pfam" id="PF08924">
    <property type="entry name" value="Rv2525c_GlyHyd-like"/>
    <property type="match status" value="1"/>
</dbReference>
<sequence length="429" mass="46553">MADGRDDVQEIQAWLNSVFGSNSEWESLDEDGIAGWGTIRGIIRGLQLELGFSGTDVDGVFGNDLKAAVPDLTPPTSEDQTFISIAQSALRVKGYNAPAVGTGEFGHFSDLTVEALGTMCDDANYHATENDYGNPVITDEIWKGLCSQDAYVLVSGGDTEIRTIQRRLNGPGYQPQLGLAPADGIVTPQMTRALISAVQLISGIKSPDGYWGDNTQAEIPSVMTEQDDSSGVWADVLTYGLYLNGFDFVNVQSPNWIDLERTLYQFASFMRLNVIGEGVATEDMITALFISHGNQSRGFDYIIAEPGEHVMGIDLATRLEDKTDTFSNDDAVLSSMHISFVGRYMQNAPDPVLDKEMTLEEIDQLLEMTVEDPDTGMIIGFGIAPIWQTSANGPDYFIPGRGTTDAQLAHTRADALGMPGDVTIFLLCS</sequence>
<gene>
    <name evidence="2" type="ORF">FO013_20090</name>
</gene>
<evidence type="ECO:0000313" key="2">
    <source>
        <dbReference type="EMBL" id="TSI12437.1"/>
    </source>
</evidence>
<proteinExistence type="predicted"/>
<dbReference type="Gene3D" id="1.10.101.10">
    <property type="entry name" value="PGBD-like superfamily/PGBD"/>
    <property type="match status" value="1"/>
</dbReference>
<dbReference type="InterPro" id="IPR036366">
    <property type="entry name" value="PGBDSf"/>
</dbReference>
<evidence type="ECO:0000313" key="3">
    <source>
        <dbReference type="Proteomes" id="UP000316406"/>
    </source>
</evidence>
<dbReference type="AlphaFoldDB" id="A0A556C4R0"/>
<comment type="caution">
    <text evidence="2">The sequence shown here is derived from an EMBL/GenBank/DDBJ whole genome shotgun (WGS) entry which is preliminary data.</text>
</comment>
<name>A0A556C4R0_BREAU</name>
<organism evidence="2 3">
    <name type="scientific">Brevibacterium aurantiacum</name>
    <dbReference type="NCBI Taxonomy" id="273384"/>
    <lineage>
        <taxon>Bacteria</taxon>
        <taxon>Bacillati</taxon>
        <taxon>Actinomycetota</taxon>
        <taxon>Actinomycetes</taxon>
        <taxon>Micrococcales</taxon>
        <taxon>Brevibacteriaceae</taxon>
        <taxon>Brevibacterium</taxon>
    </lineage>
</organism>
<accession>A0A556C4R0</accession>
<dbReference type="EMBL" id="VLTK01000017">
    <property type="protein sequence ID" value="TSI12437.1"/>
    <property type="molecule type" value="Genomic_DNA"/>
</dbReference>